<dbReference type="PANTHER" id="PTHR45947:SF3">
    <property type="entry name" value="SULFOQUINOVOSYL TRANSFERASE SQD2"/>
    <property type="match status" value="1"/>
</dbReference>
<comment type="caution">
    <text evidence="3">The sequence shown here is derived from an EMBL/GenBank/DDBJ whole genome shotgun (WGS) entry which is preliminary data.</text>
</comment>
<evidence type="ECO:0000259" key="1">
    <source>
        <dbReference type="Pfam" id="PF00534"/>
    </source>
</evidence>
<feature type="domain" description="Glycosyltransferase subfamily 4-like N-terminal" evidence="2">
    <location>
        <begin position="15"/>
        <end position="177"/>
    </location>
</feature>
<dbReference type="Gene3D" id="3.40.50.2000">
    <property type="entry name" value="Glycogen Phosphorylase B"/>
    <property type="match status" value="2"/>
</dbReference>
<evidence type="ECO:0000313" key="3">
    <source>
        <dbReference type="EMBL" id="NYF79906.1"/>
    </source>
</evidence>
<keyword evidence="3" id="KW-0808">Transferase</keyword>
<dbReference type="RefSeq" id="WP_179490876.1">
    <property type="nucleotide sequence ID" value="NZ_JACCCW010000002.1"/>
</dbReference>
<dbReference type="EMBL" id="JACCCW010000002">
    <property type="protein sequence ID" value="NYF79906.1"/>
    <property type="molecule type" value="Genomic_DNA"/>
</dbReference>
<dbReference type="AlphaFoldDB" id="A0A7Y9PHE7"/>
<dbReference type="Pfam" id="PF13579">
    <property type="entry name" value="Glyco_trans_4_4"/>
    <property type="match status" value="1"/>
</dbReference>
<protein>
    <submittedName>
        <fullName evidence="3">Glycosyltransferase involved in cell wall biosynthesis</fullName>
    </submittedName>
</protein>
<feature type="domain" description="Glycosyl transferase family 1" evidence="1">
    <location>
        <begin position="207"/>
        <end position="362"/>
    </location>
</feature>
<name>A0A7Y9PHE7_9BACT</name>
<reference evidence="3 4" key="1">
    <citation type="submission" date="2020-07" db="EMBL/GenBank/DDBJ databases">
        <title>Genomic Encyclopedia of Type Strains, Phase IV (KMG-V): Genome sequencing to study the core and pangenomes of soil and plant-associated prokaryotes.</title>
        <authorList>
            <person name="Whitman W."/>
        </authorList>
    </citation>
    <scope>NUCLEOTIDE SEQUENCE [LARGE SCALE GENOMIC DNA]</scope>
    <source>
        <strain evidence="3 4">X4EP2</strain>
    </source>
</reference>
<dbReference type="GO" id="GO:0016757">
    <property type="term" value="F:glycosyltransferase activity"/>
    <property type="evidence" value="ECO:0007669"/>
    <property type="project" value="InterPro"/>
</dbReference>
<dbReference type="InterPro" id="IPR028098">
    <property type="entry name" value="Glyco_trans_4-like_N"/>
</dbReference>
<accession>A0A7Y9PHE7</accession>
<evidence type="ECO:0000313" key="4">
    <source>
        <dbReference type="Proteomes" id="UP000589520"/>
    </source>
</evidence>
<keyword evidence="4" id="KW-1185">Reference proteome</keyword>
<dbReference type="Proteomes" id="UP000589520">
    <property type="component" value="Unassembled WGS sequence"/>
</dbReference>
<gene>
    <name evidence="3" type="ORF">HDF17_002226</name>
</gene>
<dbReference type="InterPro" id="IPR050194">
    <property type="entry name" value="Glycosyltransferase_grp1"/>
</dbReference>
<sequence length="404" mass="45076">MRILHIIATLDRRAGGPANSLRRIVSTYPEIGSEGEVLTLDAPGAPFLQEISCKVHAIGPVASKFGYSARLIPWLRQNRHRFDGVVVHGLWQYLGYAVRRAIGGHKPYMVFTHGMLDPWFNRTNRLKQLKKIPYWLLSEYWVLRGAHHVLFTSDAEARLATQSFWPWRWNPLVVPYGASACEGDPQQLRQAFLEEHPPLRNPDGTARPFILFLSRIHHKKGCDLLVEAFTKIVRDASDLHLVFAGPDKDNLQPKLMHLANVAGVADRVHFIGMIDGDLKWGAFYASQVFSLPSHQENFGIAVAEALACSKPVLISDKVNIWEDIVADGAAFVGPDTVQGTYQTLTQWIGLNQDQRTAMGKRALACFLKRYDMRANAYGIIDIFAAIASTNMPSASTPAKTAKAL</sequence>
<dbReference type="PANTHER" id="PTHR45947">
    <property type="entry name" value="SULFOQUINOVOSYL TRANSFERASE SQD2"/>
    <property type="match status" value="1"/>
</dbReference>
<evidence type="ECO:0000259" key="2">
    <source>
        <dbReference type="Pfam" id="PF13579"/>
    </source>
</evidence>
<proteinExistence type="predicted"/>
<organism evidence="3 4">
    <name type="scientific">Granulicella arctica</name>
    <dbReference type="NCBI Taxonomy" id="940613"/>
    <lineage>
        <taxon>Bacteria</taxon>
        <taxon>Pseudomonadati</taxon>
        <taxon>Acidobacteriota</taxon>
        <taxon>Terriglobia</taxon>
        <taxon>Terriglobales</taxon>
        <taxon>Acidobacteriaceae</taxon>
        <taxon>Granulicella</taxon>
    </lineage>
</organism>
<dbReference type="Pfam" id="PF00534">
    <property type="entry name" value="Glycos_transf_1"/>
    <property type="match status" value="1"/>
</dbReference>
<dbReference type="SUPFAM" id="SSF53756">
    <property type="entry name" value="UDP-Glycosyltransferase/glycogen phosphorylase"/>
    <property type="match status" value="1"/>
</dbReference>
<dbReference type="InterPro" id="IPR001296">
    <property type="entry name" value="Glyco_trans_1"/>
</dbReference>